<accession>A0ABW9YMM2</accession>
<sequence>MNSTQIAAKYWSNHHNFMWTRVRCILEIVELDGSLYAEFSPAHRSCGGVHAFGCGLVSYITFLKADMESDRGWMPGSVAGLTV</sequence>
<dbReference type="Proteomes" id="UP000738517">
    <property type="component" value="Unassembled WGS sequence"/>
</dbReference>
<evidence type="ECO:0000313" key="2">
    <source>
        <dbReference type="Proteomes" id="UP000738517"/>
    </source>
</evidence>
<name>A0ABW9YMM2_9GAMM</name>
<comment type="caution">
    <text evidence="1">The sequence shown here is derived from an EMBL/GenBank/DDBJ whole genome shotgun (WGS) entry which is preliminary data.</text>
</comment>
<protein>
    <submittedName>
        <fullName evidence="1">Uncharacterized protein</fullName>
    </submittedName>
</protein>
<evidence type="ECO:0000313" key="1">
    <source>
        <dbReference type="EMBL" id="NBI55124.1"/>
    </source>
</evidence>
<organism evidence="1 2">
    <name type="scientific">Photobacterium alginatilyticum</name>
    <dbReference type="NCBI Taxonomy" id="1775171"/>
    <lineage>
        <taxon>Bacteria</taxon>
        <taxon>Pseudomonadati</taxon>
        <taxon>Pseudomonadota</taxon>
        <taxon>Gammaproteobacteria</taxon>
        <taxon>Vibrionales</taxon>
        <taxon>Vibrionaceae</taxon>
        <taxon>Photobacterium</taxon>
    </lineage>
</organism>
<keyword evidence="2" id="KW-1185">Reference proteome</keyword>
<reference evidence="1 2" key="1">
    <citation type="journal article" date="2017" name="Int. J. Syst. Evol. Microbiol.">
        <title>Photobacterium alginatilyticum sp. nov., a marine bacterium isolated from bottom seawater.</title>
        <authorList>
            <person name="Wang X."/>
            <person name="Wang Y."/>
            <person name="Yang X."/>
            <person name="Sun H."/>
            <person name="Li B."/>
            <person name="Zhang X.H."/>
        </authorList>
    </citation>
    <scope>NUCLEOTIDE SEQUENCE [LARGE SCALE GENOMIC DNA]</scope>
    <source>
        <strain evidence="1 2">P03D4</strain>
    </source>
</reference>
<dbReference type="RefSeq" id="WP_160656201.1">
    <property type="nucleotide sequence ID" value="NZ_RSEJ01000027.1"/>
</dbReference>
<dbReference type="EMBL" id="RSEJ01000027">
    <property type="protein sequence ID" value="NBI55124.1"/>
    <property type="molecule type" value="Genomic_DNA"/>
</dbReference>
<proteinExistence type="predicted"/>
<gene>
    <name evidence="1" type="ORF">EIZ48_21640</name>
</gene>